<accession>J9E9N2</accession>
<organism evidence="1 2">
    <name type="scientific">Wuchereria bancrofti</name>
    <dbReference type="NCBI Taxonomy" id="6293"/>
    <lineage>
        <taxon>Eukaryota</taxon>
        <taxon>Metazoa</taxon>
        <taxon>Ecdysozoa</taxon>
        <taxon>Nematoda</taxon>
        <taxon>Chromadorea</taxon>
        <taxon>Rhabditida</taxon>
        <taxon>Spirurina</taxon>
        <taxon>Spiruromorpha</taxon>
        <taxon>Filarioidea</taxon>
        <taxon>Onchocercidae</taxon>
        <taxon>Wuchereria</taxon>
    </lineage>
</organism>
<gene>
    <name evidence="1" type="ORF">WUBG_15403</name>
</gene>
<dbReference type="AlphaFoldDB" id="J9E9N2"/>
<feature type="non-terminal residue" evidence="1">
    <location>
        <position position="1"/>
    </location>
</feature>
<dbReference type="Proteomes" id="UP000004810">
    <property type="component" value="Unassembled WGS sequence"/>
</dbReference>
<evidence type="ECO:0000313" key="1">
    <source>
        <dbReference type="EMBL" id="EJW73692.1"/>
    </source>
</evidence>
<sequence>VDDQTMKAIEREGVGRRSVTYKGHFQWPSKNSILTTPERKRSRRSTSFADSIPKISLIFSNIDLKRIEY</sequence>
<reference evidence="2" key="1">
    <citation type="submission" date="2012-08" db="EMBL/GenBank/DDBJ databases">
        <title>The Genome Sequence of Wuchereria bancrofti.</title>
        <authorList>
            <person name="Nutman T.B."/>
            <person name="Fink D.L."/>
            <person name="Russ C."/>
            <person name="Young S."/>
            <person name="Zeng Q."/>
            <person name="Koehrsen M."/>
            <person name="Alvarado L."/>
            <person name="Berlin A."/>
            <person name="Chapman S.B."/>
            <person name="Chen Z."/>
            <person name="Freedman E."/>
            <person name="Gellesch M."/>
            <person name="Goldberg J."/>
            <person name="Griggs A."/>
            <person name="Gujja S."/>
            <person name="Heilman E.R."/>
            <person name="Heiman D."/>
            <person name="Hepburn T."/>
            <person name="Howarth C."/>
            <person name="Jen D."/>
            <person name="Larson L."/>
            <person name="Lewis B."/>
            <person name="Mehta T."/>
            <person name="Park D."/>
            <person name="Pearson M."/>
            <person name="Roberts A."/>
            <person name="Saif S."/>
            <person name="Shea T."/>
            <person name="Shenoy N."/>
            <person name="Sisk P."/>
            <person name="Stolte C."/>
            <person name="Sykes S."/>
            <person name="Walk T."/>
            <person name="White J."/>
            <person name="Yandava C."/>
            <person name="Haas B."/>
            <person name="Henn M.R."/>
            <person name="Nusbaum C."/>
            <person name="Birren B."/>
        </authorList>
    </citation>
    <scope>NUCLEOTIDE SEQUENCE [LARGE SCALE GENOMIC DNA]</scope>
    <source>
        <strain evidence="2">NA</strain>
    </source>
</reference>
<dbReference type="EMBL" id="ADBV01013590">
    <property type="protein sequence ID" value="EJW73692.1"/>
    <property type="molecule type" value="Genomic_DNA"/>
</dbReference>
<name>J9E9N2_WUCBA</name>
<proteinExistence type="predicted"/>
<evidence type="ECO:0000313" key="2">
    <source>
        <dbReference type="Proteomes" id="UP000004810"/>
    </source>
</evidence>
<protein>
    <submittedName>
        <fullName evidence="1">Uncharacterized protein</fullName>
    </submittedName>
</protein>
<comment type="caution">
    <text evidence="1">The sequence shown here is derived from an EMBL/GenBank/DDBJ whole genome shotgun (WGS) entry which is preliminary data.</text>
</comment>